<evidence type="ECO:0008006" key="4">
    <source>
        <dbReference type="Google" id="ProtNLM"/>
    </source>
</evidence>
<dbReference type="PANTHER" id="PTHR32305">
    <property type="match status" value="1"/>
</dbReference>
<dbReference type="InterPro" id="IPR022385">
    <property type="entry name" value="Rhs_assc_core"/>
</dbReference>
<feature type="region of interest" description="Disordered" evidence="1">
    <location>
        <begin position="279"/>
        <end position="310"/>
    </location>
</feature>
<gene>
    <name evidence="2" type="ORF">CW751_09430</name>
</gene>
<comment type="caution">
    <text evidence="2">The sequence shown here is derived from an EMBL/GenBank/DDBJ whole genome shotgun (WGS) entry which is preliminary data.</text>
</comment>
<dbReference type="Gene3D" id="2.180.10.10">
    <property type="entry name" value="RHS repeat-associated core"/>
    <property type="match status" value="1"/>
</dbReference>
<keyword evidence="3" id="KW-1185">Reference proteome</keyword>
<proteinExistence type="predicted"/>
<accession>A0A2I0R1Z6</accession>
<dbReference type="OrthoDB" id="2972467at2"/>
<evidence type="ECO:0000313" key="3">
    <source>
        <dbReference type="Proteomes" id="UP000236654"/>
    </source>
</evidence>
<evidence type="ECO:0000256" key="1">
    <source>
        <dbReference type="SAM" id="MobiDB-lite"/>
    </source>
</evidence>
<dbReference type="EMBL" id="PJNI01000009">
    <property type="protein sequence ID" value="PKR80585.1"/>
    <property type="molecule type" value="Genomic_DNA"/>
</dbReference>
<name>A0A2I0R1Z6_9FLAO</name>
<reference evidence="2 3" key="1">
    <citation type="submission" date="2017-12" db="EMBL/GenBank/DDBJ databases">
        <title>The draft genome sequence of Brumimicrobium saltpan LHR20.</title>
        <authorList>
            <person name="Do Z.-J."/>
            <person name="Luo H.-R."/>
        </authorList>
    </citation>
    <scope>NUCLEOTIDE SEQUENCE [LARGE SCALE GENOMIC DNA]</scope>
    <source>
        <strain evidence="2 3">LHR20</strain>
    </source>
</reference>
<dbReference type="InterPro" id="IPR050708">
    <property type="entry name" value="T6SS_VgrG/RHS"/>
</dbReference>
<evidence type="ECO:0000313" key="2">
    <source>
        <dbReference type="EMBL" id="PKR80585.1"/>
    </source>
</evidence>
<dbReference type="Proteomes" id="UP000236654">
    <property type="component" value="Unassembled WGS sequence"/>
</dbReference>
<sequence>MVGLVGCRYGFNGMEKDDEVKGESNSLDFGARIYDPRVGRWLSRDKLEGKKPYLTPYQGFKNNPVIFIDPDGNDEFLTTIIKLKDGSTHIIENDKRISQKFMADAAWGTMNLFAVQDFRDIRTTVTYTQGENGEFTKTTTSVAEGEVKFSEEYIFPYDKGAIVDFAPFSIFGDGETQRGGFRLTSEDGGASSTKTISENDVESRDIGALLDALGGLKNGSLGSDDADRIKDLVDMVQDMNELVPIDGSGGEGSDKTAGGGKPIPDANIIIWKYPKDNYYNAGDRPQATPEQMEKGDTVGGNPDKNIYPEK</sequence>
<dbReference type="AlphaFoldDB" id="A0A2I0R1Z6"/>
<protein>
    <recommendedName>
        <fullName evidence="4">RHS repeat-associated core domain-containing protein</fullName>
    </recommendedName>
</protein>
<dbReference type="RefSeq" id="WP_101334755.1">
    <property type="nucleotide sequence ID" value="NZ_PJNI01000009.1"/>
</dbReference>
<dbReference type="NCBIfam" id="TIGR03696">
    <property type="entry name" value="Rhs_assc_core"/>
    <property type="match status" value="1"/>
</dbReference>
<organism evidence="2 3">
    <name type="scientific">Brumimicrobium salinarum</name>
    <dbReference type="NCBI Taxonomy" id="2058658"/>
    <lineage>
        <taxon>Bacteria</taxon>
        <taxon>Pseudomonadati</taxon>
        <taxon>Bacteroidota</taxon>
        <taxon>Flavobacteriia</taxon>
        <taxon>Flavobacteriales</taxon>
        <taxon>Crocinitomicaceae</taxon>
        <taxon>Brumimicrobium</taxon>
    </lineage>
</organism>
<dbReference type="PANTHER" id="PTHR32305:SF15">
    <property type="entry name" value="PROTEIN RHSA-RELATED"/>
    <property type="match status" value="1"/>
</dbReference>